<dbReference type="InterPro" id="IPR014757">
    <property type="entry name" value="Tscrpt_reg_IclR_C"/>
</dbReference>
<dbReference type="EMBL" id="BMYS01000008">
    <property type="protein sequence ID" value="GGW85728.1"/>
    <property type="molecule type" value="Genomic_DNA"/>
</dbReference>
<dbReference type="SUPFAM" id="SSF46785">
    <property type="entry name" value="Winged helix' DNA-binding domain"/>
    <property type="match status" value="1"/>
</dbReference>
<keyword evidence="3" id="KW-0804">Transcription</keyword>
<dbReference type="PROSITE" id="PS51078">
    <property type="entry name" value="ICLR_ED"/>
    <property type="match status" value="1"/>
</dbReference>
<dbReference type="SUPFAM" id="SSF55781">
    <property type="entry name" value="GAF domain-like"/>
    <property type="match status" value="1"/>
</dbReference>
<sequence length="248" mass="27350">MTKFSRIVDVLDLFSETDTLLTAEEIAEKLQVSRPTAFRYAKELNAAGFLANYSGRYSLGARIITLDYRIRQSDPVLKIAETVLRQISDETGCDSIFCRMYNDEIINVHHEASNNPVGVSFGRGRPLPLFKGSAGKVMLSLLPAGKLQKLYDKNSHLPEVQEIATEWPDFKRYFAAIRKAGFYISDNEIDAGVIGIAVPVYASGIGIIGAISLVMSADRLHMINPEGIIAVLKQRAADIGTRLAELDN</sequence>
<dbReference type="PANTHER" id="PTHR30136:SF24">
    <property type="entry name" value="HTH-TYPE TRANSCRIPTIONAL REPRESSOR ALLR"/>
    <property type="match status" value="1"/>
</dbReference>
<dbReference type="RefSeq" id="WP_189384840.1">
    <property type="nucleotide sequence ID" value="NZ_BAABFY010000003.1"/>
</dbReference>
<keyword evidence="4" id="KW-0472">Membrane</keyword>
<keyword evidence="4" id="KW-0812">Transmembrane</keyword>
<dbReference type="Proteomes" id="UP000608345">
    <property type="component" value="Unassembled WGS sequence"/>
</dbReference>
<evidence type="ECO:0000256" key="4">
    <source>
        <dbReference type="SAM" id="Phobius"/>
    </source>
</evidence>
<reference evidence="7" key="1">
    <citation type="journal article" date="2014" name="Int. J. Syst. Evol. Microbiol.">
        <title>Complete genome sequence of Corynebacterium casei LMG S-19264T (=DSM 44701T), isolated from a smear-ripened cheese.</title>
        <authorList>
            <consortium name="US DOE Joint Genome Institute (JGI-PGF)"/>
            <person name="Walter F."/>
            <person name="Albersmeier A."/>
            <person name="Kalinowski J."/>
            <person name="Ruckert C."/>
        </authorList>
    </citation>
    <scope>NUCLEOTIDE SEQUENCE</scope>
    <source>
        <strain evidence="7">KCTC 23732</strain>
    </source>
</reference>
<dbReference type="InterPro" id="IPR036390">
    <property type="entry name" value="WH_DNA-bd_sf"/>
</dbReference>
<dbReference type="GO" id="GO:0045892">
    <property type="term" value="P:negative regulation of DNA-templated transcription"/>
    <property type="evidence" value="ECO:0007669"/>
    <property type="project" value="TreeGrafter"/>
</dbReference>
<evidence type="ECO:0000313" key="8">
    <source>
        <dbReference type="Proteomes" id="UP000608345"/>
    </source>
</evidence>
<keyword evidence="1" id="KW-0805">Transcription regulation</keyword>
<dbReference type="InterPro" id="IPR029016">
    <property type="entry name" value="GAF-like_dom_sf"/>
</dbReference>
<dbReference type="Pfam" id="PF01614">
    <property type="entry name" value="IclR_C"/>
    <property type="match status" value="1"/>
</dbReference>
<keyword evidence="8" id="KW-1185">Reference proteome</keyword>
<dbReference type="GO" id="GO:0003677">
    <property type="term" value="F:DNA binding"/>
    <property type="evidence" value="ECO:0007669"/>
    <property type="project" value="UniProtKB-KW"/>
</dbReference>
<protein>
    <submittedName>
        <fullName evidence="7">Transcriptional regulator</fullName>
    </submittedName>
</protein>
<comment type="caution">
    <text evidence="7">The sequence shown here is derived from an EMBL/GenBank/DDBJ whole genome shotgun (WGS) entry which is preliminary data.</text>
</comment>
<evidence type="ECO:0000256" key="3">
    <source>
        <dbReference type="ARBA" id="ARBA00023163"/>
    </source>
</evidence>
<gene>
    <name evidence="7" type="ORF">GCM10011450_14670</name>
</gene>
<dbReference type="InterPro" id="IPR005471">
    <property type="entry name" value="Tscrpt_reg_IclR_N"/>
</dbReference>
<feature type="domain" description="HTH iclR-type" evidence="5">
    <location>
        <begin position="1"/>
        <end position="61"/>
    </location>
</feature>
<proteinExistence type="predicted"/>
<dbReference type="PROSITE" id="PS51077">
    <property type="entry name" value="HTH_ICLR"/>
    <property type="match status" value="1"/>
</dbReference>
<accession>A0A918JK37</accession>
<evidence type="ECO:0000259" key="5">
    <source>
        <dbReference type="PROSITE" id="PS51077"/>
    </source>
</evidence>
<dbReference type="Gene3D" id="3.30.450.40">
    <property type="match status" value="1"/>
</dbReference>
<dbReference type="PANTHER" id="PTHR30136">
    <property type="entry name" value="HELIX-TURN-HELIX TRANSCRIPTIONAL REGULATOR, ICLR FAMILY"/>
    <property type="match status" value="1"/>
</dbReference>
<dbReference type="Gene3D" id="1.10.10.10">
    <property type="entry name" value="Winged helix-like DNA-binding domain superfamily/Winged helix DNA-binding domain"/>
    <property type="match status" value="1"/>
</dbReference>
<feature type="transmembrane region" description="Helical" evidence="4">
    <location>
        <begin position="193"/>
        <end position="215"/>
    </location>
</feature>
<keyword evidence="2" id="KW-0238">DNA-binding</keyword>
<reference evidence="7" key="2">
    <citation type="submission" date="2020-09" db="EMBL/GenBank/DDBJ databases">
        <authorList>
            <person name="Sun Q."/>
            <person name="Kim S."/>
        </authorList>
    </citation>
    <scope>NUCLEOTIDE SEQUENCE</scope>
    <source>
        <strain evidence="7">KCTC 23732</strain>
    </source>
</reference>
<evidence type="ECO:0000256" key="2">
    <source>
        <dbReference type="ARBA" id="ARBA00023125"/>
    </source>
</evidence>
<evidence type="ECO:0000256" key="1">
    <source>
        <dbReference type="ARBA" id="ARBA00023015"/>
    </source>
</evidence>
<evidence type="ECO:0000259" key="6">
    <source>
        <dbReference type="PROSITE" id="PS51078"/>
    </source>
</evidence>
<name>A0A918JK37_9BURK</name>
<dbReference type="InterPro" id="IPR050707">
    <property type="entry name" value="HTH_MetabolicPath_Reg"/>
</dbReference>
<dbReference type="InterPro" id="IPR036388">
    <property type="entry name" value="WH-like_DNA-bd_sf"/>
</dbReference>
<feature type="domain" description="IclR-ED" evidence="6">
    <location>
        <begin position="62"/>
        <end position="245"/>
    </location>
</feature>
<evidence type="ECO:0000313" key="7">
    <source>
        <dbReference type="EMBL" id="GGW85728.1"/>
    </source>
</evidence>
<organism evidence="7 8">
    <name type="scientific">Advenella faeciporci</name>
    <dbReference type="NCBI Taxonomy" id="797535"/>
    <lineage>
        <taxon>Bacteria</taxon>
        <taxon>Pseudomonadati</taxon>
        <taxon>Pseudomonadota</taxon>
        <taxon>Betaproteobacteria</taxon>
        <taxon>Burkholderiales</taxon>
        <taxon>Alcaligenaceae</taxon>
    </lineage>
</organism>
<dbReference type="AlphaFoldDB" id="A0A918JK37"/>
<dbReference type="GO" id="GO:0003700">
    <property type="term" value="F:DNA-binding transcription factor activity"/>
    <property type="evidence" value="ECO:0007669"/>
    <property type="project" value="TreeGrafter"/>
</dbReference>
<dbReference type="SMART" id="SM00346">
    <property type="entry name" value="HTH_ICLR"/>
    <property type="match status" value="1"/>
</dbReference>
<keyword evidence="4" id="KW-1133">Transmembrane helix</keyword>
<dbReference type="Pfam" id="PF09339">
    <property type="entry name" value="HTH_IclR"/>
    <property type="match status" value="1"/>
</dbReference>